<evidence type="ECO:0000256" key="6">
    <source>
        <dbReference type="ARBA" id="ARBA00074400"/>
    </source>
</evidence>
<evidence type="ECO:0000256" key="1">
    <source>
        <dbReference type="ARBA" id="ARBA00022741"/>
    </source>
</evidence>
<dbReference type="Gene3D" id="3.30.470.20">
    <property type="entry name" value="ATP-grasp fold, B domain"/>
    <property type="match status" value="1"/>
</dbReference>
<evidence type="ECO:0000256" key="5">
    <source>
        <dbReference type="ARBA" id="ARBA00066332"/>
    </source>
</evidence>
<name>A0A841YHU8_9LIST</name>
<dbReference type="Pfam" id="PF00391">
    <property type="entry name" value="PEP-utilizers"/>
    <property type="match status" value="1"/>
</dbReference>
<sequence length="845" mass="94891">MKAFVINLQEINQAALSFVGGKAANLGELTQIKNLNVPEGFCVTTNVYQEIIQQSKEIQQTIAELSRMNATQTEEIKQKSAKLQKLFLNETIPSEIRSEISIHLENAGADADYAVRSSATAEDLPGASFAGQQDTFLNISGKEAILTHIKKCWASLFNERAILYRMQNGFSENEIQLAVVVQKMISAEKSGVLFTADPISGDRLTTSIDASVGLGEALVSGQVQADVYQVKNGKVVSQNVAESRENPILSEENVLELTVLGREMERYFGYPVDVEWCFFDDAFYIVQCRPITTLFPLPENVHGEKRIYLSVGHQQMMTDPLLPLGMSVYILTSFGERFIAGGRLFVDVLPRLLDENSRYMMLDTFDSEPLTKDALITLLKRGDYLDTMYDETKLLNQKKQKFMSFPETIKADATIVKRLTEESEEALIHLKQDIKAYEGASLIDFIQQDILKVKGFLSQKETMQAIMAAMDSALWINEKMFDWLGLVNVSDTLTKSLPDNITSEMGLALLDVADAIRPYPDIAAFLETTENKNFIDELPRFKGGEVVQKAINDYLEIYGMRCPGEIDLTRTRWMEEPEVLIPMILTNLRHFKEGAHEEKHRKGELEALDKKAELITQLAKLPDGDRKVSETRQAVDALRHFSGFREYPKYVMVTHYFVYKQALLKEAKKLVEKGVISEQKDIYFFTLEELKTIFQTEKMDKDVLYKRKAEYQLYDKLTPPRVMTADGEILTGSYHTSDFPKDALPGLAVSSGVVEGRARVISKMEDAKFYAGEILVTTFTDPSFTPLFVSAKGLVTEVGGLMTHGAVIAREYGLPAVVGVTSATELIKDGQMIRIDGTRGFVQIL</sequence>
<dbReference type="EC" id="2.7.9.6" evidence="5"/>
<proteinExistence type="inferred from homology"/>
<dbReference type="Pfam" id="PF01326">
    <property type="entry name" value="PPDK_N"/>
    <property type="match status" value="1"/>
</dbReference>
<dbReference type="InterPro" id="IPR008279">
    <property type="entry name" value="PEP-util_enz_mobile_dom"/>
</dbReference>
<keyword evidence="8" id="KW-0175">Coiled coil</keyword>
<feature type="domain" description="PEP-utilising enzyme mobile" evidence="9">
    <location>
        <begin position="771"/>
        <end position="840"/>
    </location>
</feature>
<dbReference type="InterPro" id="IPR036637">
    <property type="entry name" value="Phosphohistidine_dom_sf"/>
</dbReference>
<dbReference type="PANTHER" id="PTHR43615:SF1">
    <property type="entry name" value="PPDK_N DOMAIN-CONTAINING PROTEIN"/>
    <property type="match status" value="1"/>
</dbReference>
<accession>A0A841YHU8</accession>
<comment type="similarity">
    <text evidence="4">Belongs to the rifampicin phosphotransferase family.</text>
</comment>
<comment type="caution">
    <text evidence="11">The sequence shown here is derived from an EMBL/GenBank/DDBJ whole genome shotgun (WGS) entry which is preliminary data.</text>
</comment>
<dbReference type="PANTHER" id="PTHR43615">
    <property type="entry name" value="PHOSPHOENOLPYRUVATE SYNTHASE-RELATED"/>
    <property type="match status" value="1"/>
</dbReference>
<dbReference type="Proteomes" id="UP000571128">
    <property type="component" value="Unassembled WGS sequence"/>
</dbReference>
<dbReference type="GO" id="GO:0005524">
    <property type="term" value="F:ATP binding"/>
    <property type="evidence" value="ECO:0007669"/>
    <property type="project" value="UniProtKB-KW"/>
</dbReference>
<dbReference type="FunFam" id="3.50.30.10:FF:000007">
    <property type="entry name" value="Phosphoenolpyruvate synthase"/>
    <property type="match status" value="1"/>
</dbReference>
<evidence type="ECO:0000256" key="2">
    <source>
        <dbReference type="ARBA" id="ARBA00022840"/>
    </source>
</evidence>
<evidence type="ECO:0000256" key="3">
    <source>
        <dbReference type="ARBA" id="ARBA00051922"/>
    </source>
</evidence>
<dbReference type="AlphaFoldDB" id="A0A841YHU8"/>
<comment type="catalytic activity">
    <reaction evidence="3">
        <text>rifampicin + ATP + H2O = 21-phosphorifampicin + AMP + phosphate + 2 H(+)</text>
        <dbReference type="Rhea" id="RHEA:56304"/>
        <dbReference type="ChEBI" id="CHEBI:15377"/>
        <dbReference type="ChEBI" id="CHEBI:15378"/>
        <dbReference type="ChEBI" id="CHEBI:30616"/>
        <dbReference type="ChEBI" id="CHEBI:43474"/>
        <dbReference type="ChEBI" id="CHEBI:71365"/>
        <dbReference type="ChEBI" id="CHEBI:140195"/>
        <dbReference type="ChEBI" id="CHEBI:456215"/>
        <dbReference type="EC" id="2.7.9.6"/>
    </reaction>
    <physiologicalReaction direction="left-to-right" evidence="3">
        <dbReference type="Rhea" id="RHEA:56305"/>
    </physiologicalReaction>
</comment>
<dbReference type="InterPro" id="IPR051549">
    <property type="entry name" value="PEP_Utilizing_Enz"/>
</dbReference>
<protein>
    <recommendedName>
        <fullName evidence="6">Rifampicin phosphotransferase</fullName>
        <ecNumber evidence="5">2.7.9.6</ecNumber>
    </recommendedName>
    <alternativeName>
        <fullName evidence="7">Rifampin phosphotransferase</fullName>
    </alternativeName>
</protein>
<dbReference type="RefSeq" id="WP_185338754.1">
    <property type="nucleotide sequence ID" value="NZ_JAARPY010000017.1"/>
</dbReference>
<gene>
    <name evidence="11" type="primary">ppsA</name>
    <name evidence="11" type="ORF">HB844_13075</name>
</gene>
<keyword evidence="11" id="KW-0808">Transferase</keyword>
<evidence type="ECO:0000313" key="11">
    <source>
        <dbReference type="EMBL" id="MBC1399790.1"/>
    </source>
</evidence>
<keyword evidence="1" id="KW-0547">Nucleotide-binding</keyword>
<dbReference type="InterPro" id="IPR013815">
    <property type="entry name" value="ATP_grasp_subdomain_1"/>
</dbReference>
<keyword evidence="11" id="KW-0670">Pyruvate</keyword>
<dbReference type="SUPFAM" id="SSF56059">
    <property type="entry name" value="Glutathione synthetase ATP-binding domain-like"/>
    <property type="match status" value="1"/>
</dbReference>
<feature type="domain" description="Pyruvate phosphate dikinase AMP/ATP-binding" evidence="10">
    <location>
        <begin position="18"/>
        <end position="293"/>
    </location>
</feature>
<dbReference type="NCBIfam" id="NF004879">
    <property type="entry name" value="PRK06241.1-4"/>
    <property type="match status" value="1"/>
</dbReference>
<reference evidence="11 12" key="1">
    <citation type="submission" date="2020-03" db="EMBL/GenBank/DDBJ databases">
        <title>Soil Listeria distribution.</title>
        <authorList>
            <person name="Liao J."/>
            <person name="Wiedmann M."/>
        </authorList>
    </citation>
    <scope>NUCLEOTIDE SEQUENCE [LARGE SCALE GENOMIC DNA]</scope>
    <source>
        <strain evidence="11 12">FSL L7-1645</strain>
    </source>
</reference>
<evidence type="ECO:0000259" key="10">
    <source>
        <dbReference type="Pfam" id="PF01326"/>
    </source>
</evidence>
<dbReference type="Gene3D" id="3.50.30.10">
    <property type="entry name" value="Phosphohistidine domain"/>
    <property type="match status" value="1"/>
</dbReference>
<dbReference type="FunFam" id="3.30.1490.20:FF:000010">
    <property type="entry name" value="Phosphoenolpyruvate synthase"/>
    <property type="match status" value="1"/>
</dbReference>
<dbReference type="InterPro" id="IPR002192">
    <property type="entry name" value="PPDK_AMP/ATP-bd"/>
</dbReference>
<evidence type="ECO:0000256" key="8">
    <source>
        <dbReference type="SAM" id="Coils"/>
    </source>
</evidence>
<organism evidence="11 12">
    <name type="scientific">Listeria fleischmannii</name>
    <dbReference type="NCBI Taxonomy" id="1069827"/>
    <lineage>
        <taxon>Bacteria</taxon>
        <taxon>Bacillati</taxon>
        <taxon>Bacillota</taxon>
        <taxon>Bacilli</taxon>
        <taxon>Bacillales</taxon>
        <taxon>Listeriaceae</taxon>
        <taxon>Listeria</taxon>
    </lineage>
</organism>
<feature type="coiled-coil region" evidence="8">
    <location>
        <begin position="48"/>
        <end position="82"/>
    </location>
</feature>
<evidence type="ECO:0000313" key="12">
    <source>
        <dbReference type="Proteomes" id="UP000571128"/>
    </source>
</evidence>
<keyword evidence="2" id="KW-0067">ATP-binding</keyword>
<dbReference type="Gene3D" id="3.30.1490.20">
    <property type="entry name" value="ATP-grasp fold, A domain"/>
    <property type="match status" value="1"/>
</dbReference>
<dbReference type="NCBIfam" id="NF041857">
    <property type="entry name" value="RIF_Ptrans_rph"/>
    <property type="match status" value="1"/>
</dbReference>
<evidence type="ECO:0000256" key="4">
    <source>
        <dbReference type="ARBA" id="ARBA00061332"/>
    </source>
</evidence>
<dbReference type="SUPFAM" id="SSF52009">
    <property type="entry name" value="Phosphohistidine domain"/>
    <property type="match status" value="1"/>
</dbReference>
<dbReference type="GO" id="GO:0016301">
    <property type="term" value="F:kinase activity"/>
    <property type="evidence" value="ECO:0007669"/>
    <property type="project" value="InterPro"/>
</dbReference>
<evidence type="ECO:0000259" key="9">
    <source>
        <dbReference type="Pfam" id="PF00391"/>
    </source>
</evidence>
<dbReference type="NCBIfam" id="NF004877">
    <property type="entry name" value="PRK06241.1-2"/>
    <property type="match status" value="1"/>
</dbReference>
<evidence type="ECO:0000256" key="7">
    <source>
        <dbReference type="ARBA" id="ARBA00076136"/>
    </source>
</evidence>
<dbReference type="EMBL" id="JAARPY010000017">
    <property type="protein sequence ID" value="MBC1399790.1"/>
    <property type="molecule type" value="Genomic_DNA"/>
</dbReference>